<keyword evidence="2" id="KW-0732">Signal</keyword>
<sequence>MKTKLFTTLLACFIITSVFSQSNLNDYKYIIVPKKFDFLKQENQYRLNALTKFLFEKNGFTTVVEGEQYPDDLAGNVCMGLTSDVEKGKGMFKTKLSIVLKNCQGGVIYKSEVGESRIKEYDKSYAEALRNAFKSFETVDYKYTPNGNNSVIASNKVETKKEVSQELQKLKEEIKSLKEEKKEAVKVAENKVSEIVEVPAEATKTVQENVIEGASNILYAQEMVNGFQLVDSSPKVVYRIKKTNLNNVFLVENKNAIIYKKGDDWVLEFYSNNSLIQETLNIKF</sequence>
<protein>
    <recommendedName>
        <fullName evidence="5">DUF4468 domain-containing protein</fullName>
    </recommendedName>
</protein>
<evidence type="ECO:0000313" key="4">
    <source>
        <dbReference type="Proteomes" id="UP001165381"/>
    </source>
</evidence>
<keyword evidence="4" id="KW-1185">Reference proteome</keyword>
<evidence type="ECO:0000313" key="3">
    <source>
        <dbReference type="EMBL" id="MCL6295581.1"/>
    </source>
</evidence>
<feature type="signal peptide" evidence="2">
    <location>
        <begin position="1"/>
        <end position="20"/>
    </location>
</feature>
<gene>
    <name evidence="3" type="ORF">M3P09_11290</name>
</gene>
<accession>A0ABT0QF21</accession>
<feature type="coiled-coil region" evidence="1">
    <location>
        <begin position="153"/>
        <end position="194"/>
    </location>
</feature>
<evidence type="ECO:0008006" key="5">
    <source>
        <dbReference type="Google" id="ProtNLM"/>
    </source>
</evidence>
<evidence type="ECO:0000256" key="1">
    <source>
        <dbReference type="SAM" id="Coils"/>
    </source>
</evidence>
<feature type="chain" id="PRO_5045877735" description="DUF4468 domain-containing protein" evidence="2">
    <location>
        <begin position="21"/>
        <end position="284"/>
    </location>
</feature>
<dbReference type="EMBL" id="JAMFLZ010000004">
    <property type="protein sequence ID" value="MCL6295581.1"/>
    <property type="molecule type" value="Genomic_DNA"/>
</dbReference>
<reference evidence="3" key="1">
    <citation type="submission" date="2022-05" db="EMBL/GenBank/DDBJ databases">
        <authorList>
            <person name="Park J.-S."/>
        </authorList>
    </citation>
    <scope>NUCLEOTIDE SEQUENCE</scope>
    <source>
        <strain evidence="3">2012CJ34-3</strain>
    </source>
</reference>
<name>A0ABT0QF21_9FLAO</name>
<keyword evidence="1" id="KW-0175">Coiled coil</keyword>
<proteinExistence type="predicted"/>
<dbReference type="RefSeq" id="WP_249973209.1">
    <property type="nucleotide sequence ID" value="NZ_JAMFLZ010000004.1"/>
</dbReference>
<organism evidence="3 4">
    <name type="scientific">Jejuia spongiicola</name>
    <dbReference type="NCBI Taxonomy" id="2942207"/>
    <lineage>
        <taxon>Bacteria</taxon>
        <taxon>Pseudomonadati</taxon>
        <taxon>Bacteroidota</taxon>
        <taxon>Flavobacteriia</taxon>
        <taxon>Flavobacteriales</taxon>
        <taxon>Flavobacteriaceae</taxon>
        <taxon>Jejuia</taxon>
    </lineage>
</organism>
<evidence type="ECO:0000256" key="2">
    <source>
        <dbReference type="SAM" id="SignalP"/>
    </source>
</evidence>
<comment type="caution">
    <text evidence="3">The sequence shown here is derived from an EMBL/GenBank/DDBJ whole genome shotgun (WGS) entry which is preliminary data.</text>
</comment>
<dbReference type="Proteomes" id="UP001165381">
    <property type="component" value="Unassembled WGS sequence"/>
</dbReference>